<dbReference type="AlphaFoldDB" id="A0AAV4R5B3"/>
<protein>
    <submittedName>
        <fullName evidence="1">Uncharacterized protein</fullName>
    </submittedName>
</protein>
<organism evidence="1 2">
    <name type="scientific">Caerostris extrusa</name>
    <name type="common">Bark spider</name>
    <name type="synonym">Caerostris bankana</name>
    <dbReference type="NCBI Taxonomy" id="172846"/>
    <lineage>
        <taxon>Eukaryota</taxon>
        <taxon>Metazoa</taxon>
        <taxon>Ecdysozoa</taxon>
        <taxon>Arthropoda</taxon>
        <taxon>Chelicerata</taxon>
        <taxon>Arachnida</taxon>
        <taxon>Araneae</taxon>
        <taxon>Araneomorphae</taxon>
        <taxon>Entelegynae</taxon>
        <taxon>Araneoidea</taxon>
        <taxon>Araneidae</taxon>
        <taxon>Caerostris</taxon>
    </lineage>
</organism>
<accession>A0AAV4R5B3</accession>
<sequence>MIQRDANTVKKMSRRGGKGTNASFRLFYEFHASKMLASKYGHGRMERFNYEETGLDTETYQWGWGSPSFSPKTQKLPRIHIMSLTKPRV</sequence>
<keyword evidence="2" id="KW-1185">Reference proteome</keyword>
<name>A0AAV4R5B3_CAEEX</name>
<dbReference type="EMBL" id="BPLR01007418">
    <property type="protein sequence ID" value="GIY16819.1"/>
    <property type="molecule type" value="Genomic_DNA"/>
</dbReference>
<proteinExistence type="predicted"/>
<evidence type="ECO:0000313" key="1">
    <source>
        <dbReference type="EMBL" id="GIY16819.1"/>
    </source>
</evidence>
<reference evidence="1 2" key="1">
    <citation type="submission" date="2021-06" db="EMBL/GenBank/DDBJ databases">
        <title>Caerostris extrusa draft genome.</title>
        <authorList>
            <person name="Kono N."/>
            <person name="Arakawa K."/>
        </authorList>
    </citation>
    <scope>NUCLEOTIDE SEQUENCE [LARGE SCALE GENOMIC DNA]</scope>
</reference>
<comment type="caution">
    <text evidence="1">The sequence shown here is derived from an EMBL/GenBank/DDBJ whole genome shotgun (WGS) entry which is preliminary data.</text>
</comment>
<dbReference type="Proteomes" id="UP001054945">
    <property type="component" value="Unassembled WGS sequence"/>
</dbReference>
<gene>
    <name evidence="1" type="ORF">CEXT_448491</name>
</gene>
<evidence type="ECO:0000313" key="2">
    <source>
        <dbReference type="Proteomes" id="UP001054945"/>
    </source>
</evidence>